<dbReference type="RefSeq" id="XP_075102903.1">
    <property type="nucleotide sequence ID" value="XM_075246802.1"/>
</dbReference>
<evidence type="ECO:0000313" key="1">
    <source>
        <dbReference type="Proteomes" id="UP000790787"/>
    </source>
</evidence>
<keyword evidence="1" id="KW-1185">Reference proteome</keyword>
<organism evidence="1 2">
    <name type="scientific">Nicotiana tabacum</name>
    <name type="common">Common tobacco</name>
    <dbReference type="NCBI Taxonomy" id="4097"/>
    <lineage>
        <taxon>Eukaryota</taxon>
        <taxon>Viridiplantae</taxon>
        <taxon>Streptophyta</taxon>
        <taxon>Embryophyta</taxon>
        <taxon>Tracheophyta</taxon>
        <taxon>Spermatophyta</taxon>
        <taxon>Magnoliopsida</taxon>
        <taxon>eudicotyledons</taxon>
        <taxon>Gunneridae</taxon>
        <taxon>Pentapetalae</taxon>
        <taxon>asterids</taxon>
        <taxon>lamiids</taxon>
        <taxon>Solanales</taxon>
        <taxon>Solanaceae</taxon>
        <taxon>Nicotianoideae</taxon>
        <taxon>Nicotianeae</taxon>
        <taxon>Nicotiana</taxon>
    </lineage>
</organism>
<dbReference type="Proteomes" id="UP000790787">
    <property type="component" value="Chromosome 23"/>
</dbReference>
<protein>
    <submittedName>
        <fullName evidence="2">Uncharacterized protein LOC142177598</fullName>
    </submittedName>
</protein>
<evidence type="ECO:0000313" key="2">
    <source>
        <dbReference type="RefSeq" id="XP_075102903.1"/>
    </source>
</evidence>
<reference evidence="1" key="1">
    <citation type="journal article" date="2014" name="Nat. Commun.">
        <title>The tobacco genome sequence and its comparison with those of tomato and potato.</title>
        <authorList>
            <person name="Sierro N."/>
            <person name="Battey J.N."/>
            <person name="Ouadi S."/>
            <person name="Bakaher N."/>
            <person name="Bovet L."/>
            <person name="Willig A."/>
            <person name="Goepfert S."/>
            <person name="Peitsch M.C."/>
            <person name="Ivanov N.V."/>
        </authorList>
    </citation>
    <scope>NUCLEOTIDE SEQUENCE [LARGE SCALE GENOMIC DNA]</scope>
</reference>
<reference evidence="2" key="2">
    <citation type="submission" date="2025-08" db="UniProtKB">
        <authorList>
            <consortium name="RefSeq"/>
        </authorList>
    </citation>
    <scope>IDENTIFICATION</scope>
    <source>
        <tissue evidence="2">Leaf</tissue>
    </source>
</reference>
<sequence length="143" mass="16938">MTYRECYRKAKKEAKLAVTMAKNAAFASLYEELGGKGGDKKLYWLAKVRERKARDIDQVKCIKDEDGKVLMDETLIRRRWQIYFHKLLNEEGDRRVVLGELEHSESWWDFGYYMWITVEEVEGAMRKMCRGRATGPDEIPMEF</sequence>
<gene>
    <name evidence="2" type="primary">LOC142177598</name>
</gene>
<accession>A0AC58U097</accession>
<name>A0AC58U097_TOBAC</name>
<proteinExistence type="predicted"/>